<dbReference type="PRINTS" id="PR00080">
    <property type="entry name" value="SDRFAMILY"/>
</dbReference>
<dbReference type="AlphaFoldDB" id="A0A076EAM5"/>
<dbReference type="InterPro" id="IPR002347">
    <property type="entry name" value="SDR_fam"/>
</dbReference>
<dbReference type="PROSITE" id="PS00061">
    <property type="entry name" value="ADH_SHORT"/>
    <property type="match status" value="1"/>
</dbReference>
<dbReference type="FunFam" id="3.40.50.720:FF:000084">
    <property type="entry name" value="Short-chain dehydrogenase reductase"/>
    <property type="match status" value="1"/>
</dbReference>
<dbReference type="Pfam" id="PF13561">
    <property type="entry name" value="adh_short_C2"/>
    <property type="match status" value="1"/>
</dbReference>
<dbReference type="PANTHER" id="PTHR24321:SF8">
    <property type="entry name" value="ESTRADIOL 17-BETA-DEHYDROGENASE 8-RELATED"/>
    <property type="match status" value="1"/>
</dbReference>
<dbReference type="Proteomes" id="UP000028488">
    <property type="component" value="Chromosome"/>
</dbReference>
<dbReference type="EMBL" id="CP008947">
    <property type="protein sequence ID" value="AII03305.1"/>
    <property type="molecule type" value="Genomic_DNA"/>
</dbReference>
<evidence type="ECO:0000313" key="3">
    <source>
        <dbReference type="EMBL" id="AII03305.1"/>
    </source>
</evidence>
<keyword evidence="2" id="KW-0560">Oxidoreductase</keyword>
<sequence length="261" mass="27418">MLSCTAKSGLVTGASGGLGRATVLALAAHGANVVALSRNADKLQETAQMAHDLQGTVIAVQADVTDEPSVVDALTQVETSFGTLDFVVNNAGRQIERSFLETTNEDWDIIDVTNVRGPFWVCKYAAAAMLRHGRGGSIVNIASVLSVRADPMLTAYTASKHAVLGLTRSIAVTRQLARAGIRANAVLPGDMNTPMVQQYFAAHADPELARHEISAAYPMERIAEPAEVANVVRFLVSDDASFVNGAAIVVDGGLGAALYTN</sequence>
<evidence type="ECO:0000313" key="4">
    <source>
        <dbReference type="Proteomes" id="UP000028488"/>
    </source>
</evidence>
<dbReference type="PANTHER" id="PTHR24321">
    <property type="entry name" value="DEHYDROGENASES, SHORT CHAIN"/>
    <property type="match status" value="1"/>
</dbReference>
<dbReference type="GO" id="GO:0016491">
    <property type="term" value="F:oxidoreductase activity"/>
    <property type="evidence" value="ECO:0007669"/>
    <property type="project" value="UniProtKB-KW"/>
</dbReference>
<dbReference type="PRINTS" id="PR00081">
    <property type="entry name" value="GDHRDH"/>
</dbReference>
<evidence type="ECO:0000256" key="1">
    <source>
        <dbReference type="ARBA" id="ARBA00006484"/>
    </source>
</evidence>
<reference evidence="3 4" key="1">
    <citation type="submission" date="2014-07" db="EMBL/GenBank/DDBJ databases">
        <title>Genome Sequence of Rhodococcus opacus Strain R7, a Biodegrader of Mono- and Polycyclic Aromatic Hydrocarbons.</title>
        <authorList>
            <person name="Di Gennaro P."/>
            <person name="Zampolli J."/>
            <person name="Presti I."/>
            <person name="Cappelletti M."/>
            <person name="D'Ursi P."/>
            <person name="Orro A."/>
            <person name="Mezzelani A."/>
            <person name="Milanesi L."/>
        </authorList>
    </citation>
    <scope>NUCLEOTIDE SEQUENCE [LARGE SCALE GENOMIC DNA]</scope>
    <source>
        <strain evidence="3 4">R7</strain>
    </source>
</reference>
<organism evidence="3 4">
    <name type="scientific">Rhodococcus opacus</name>
    <name type="common">Nocardia opaca</name>
    <dbReference type="NCBI Taxonomy" id="37919"/>
    <lineage>
        <taxon>Bacteria</taxon>
        <taxon>Bacillati</taxon>
        <taxon>Actinomycetota</taxon>
        <taxon>Actinomycetes</taxon>
        <taxon>Mycobacteriales</taxon>
        <taxon>Nocardiaceae</taxon>
        <taxon>Rhodococcus</taxon>
    </lineage>
</organism>
<dbReference type="Gene3D" id="3.40.50.720">
    <property type="entry name" value="NAD(P)-binding Rossmann-like Domain"/>
    <property type="match status" value="1"/>
</dbReference>
<dbReference type="SUPFAM" id="SSF51735">
    <property type="entry name" value="NAD(P)-binding Rossmann-fold domains"/>
    <property type="match status" value="1"/>
</dbReference>
<dbReference type="eggNOG" id="COG1028">
    <property type="taxonomic scope" value="Bacteria"/>
</dbReference>
<evidence type="ECO:0000256" key="2">
    <source>
        <dbReference type="ARBA" id="ARBA00023002"/>
    </source>
</evidence>
<protein>
    <submittedName>
        <fullName evidence="3">Oxidoreductase</fullName>
    </submittedName>
</protein>
<comment type="similarity">
    <text evidence="1">Belongs to the short-chain dehydrogenases/reductases (SDR) family.</text>
</comment>
<dbReference type="CDD" id="cd05233">
    <property type="entry name" value="SDR_c"/>
    <property type="match status" value="1"/>
</dbReference>
<dbReference type="InterPro" id="IPR036291">
    <property type="entry name" value="NAD(P)-bd_dom_sf"/>
</dbReference>
<dbReference type="RefSeq" id="WP_128638330.1">
    <property type="nucleotide sequence ID" value="NZ_CP008947.1"/>
</dbReference>
<proteinExistence type="inferred from homology"/>
<accession>A0A076EAM5</accession>
<gene>
    <name evidence="3" type="ORF">EP51_01020</name>
</gene>
<dbReference type="InterPro" id="IPR020904">
    <property type="entry name" value="Sc_DH/Rdtase_CS"/>
</dbReference>
<name>A0A076EAM5_RHOOP</name>